<dbReference type="PANTHER" id="PTHR37696">
    <property type="entry name" value="ADENYLOSUCCINATE SYNTHETASE-RELATED"/>
    <property type="match status" value="1"/>
</dbReference>
<evidence type="ECO:0000256" key="1">
    <source>
        <dbReference type="SAM" id="MobiDB-lite"/>
    </source>
</evidence>
<proteinExistence type="predicted"/>
<dbReference type="AlphaFoldDB" id="A0AAV8EVA4"/>
<comment type="caution">
    <text evidence="2">The sequence shown here is derived from an EMBL/GenBank/DDBJ whole genome shotgun (WGS) entry which is preliminary data.</text>
</comment>
<name>A0AAV8EVA4_9POAL</name>
<keyword evidence="3" id="KW-1185">Reference proteome</keyword>
<sequence>MDARTDKLIRRTTMVGAATAAYFFLTSDLGPHFNALDPIKRAIESAQFSLRSFVFGSDKEVHKETHKNANEKPKIDSTK</sequence>
<dbReference type="Proteomes" id="UP001140206">
    <property type="component" value="Chromosome 2"/>
</dbReference>
<accession>A0AAV8EVA4</accession>
<dbReference type="EMBL" id="JAMFTS010000002">
    <property type="protein sequence ID" value="KAJ4785122.1"/>
    <property type="molecule type" value="Genomic_DNA"/>
</dbReference>
<reference evidence="2" key="1">
    <citation type="submission" date="2022-08" db="EMBL/GenBank/DDBJ databases">
        <authorList>
            <person name="Marques A."/>
        </authorList>
    </citation>
    <scope>NUCLEOTIDE SEQUENCE</scope>
    <source>
        <strain evidence="2">RhyPub2mFocal</strain>
        <tissue evidence="2">Leaves</tissue>
    </source>
</reference>
<dbReference type="PANTHER" id="PTHR37696:SF1">
    <property type="entry name" value="ADENYLOSUCCINATE SYNTHETASE-RELATED"/>
    <property type="match status" value="1"/>
</dbReference>
<protein>
    <submittedName>
        <fullName evidence="2">UvrABC system protein A</fullName>
    </submittedName>
</protein>
<evidence type="ECO:0000313" key="2">
    <source>
        <dbReference type="EMBL" id="KAJ4785122.1"/>
    </source>
</evidence>
<feature type="region of interest" description="Disordered" evidence="1">
    <location>
        <begin position="60"/>
        <end position="79"/>
    </location>
</feature>
<organism evidence="2 3">
    <name type="scientific">Rhynchospora pubera</name>
    <dbReference type="NCBI Taxonomy" id="906938"/>
    <lineage>
        <taxon>Eukaryota</taxon>
        <taxon>Viridiplantae</taxon>
        <taxon>Streptophyta</taxon>
        <taxon>Embryophyta</taxon>
        <taxon>Tracheophyta</taxon>
        <taxon>Spermatophyta</taxon>
        <taxon>Magnoliopsida</taxon>
        <taxon>Liliopsida</taxon>
        <taxon>Poales</taxon>
        <taxon>Cyperaceae</taxon>
        <taxon>Cyperoideae</taxon>
        <taxon>Rhynchosporeae</taxon>
        <taxon>Rhynchospora</taxon>
    </lineage>
</organism>
<evidence type="ECO:0000313" key="3">
    <source>
        <dbReference type="Proteomes" id="UP001140206"/>
    </source>
</evidence>
<gene>
    <name evidence="2" type="ORF">LUZ62_036368</name>
</gene>